<dbReference type="PANTHER" id="PTHR33545">
    <property type="entry name" value="UPF0750 MEMBRANE PROTEIN YITT-RELATED"/>
    <property type="match status" value="1"/>
</dbReference>
<dbReference type="InterPro" id="IPR015867">
    <property type="entry name" value="N-reg_PII/ATP_PRibTrfase_C"/>
</dbReference>
<dbReference type="InterPro" id="IPR019264">
    <property type="entry name" value="DUF2179"/>
</dbReference>
<comment type="subcellular location">
    <subcellularLocation>
        <location evidence="1">Cell membrane</location>
        <topology evidence="1">Multi-pass membrane protein</topology>
    </subcellularLocation>
</comment>
<dbReference type="CDD" id="cd16380">
    <property type="entry name" value="YitT_C"/>
    <property type="match status" value="1"/>
</dbReference>
<dbReference type="Proteomes" id="UP000294802">
    <property type="component" value="Unassembled WGS sequence"/>
</dbReference>
<dbReference type="Pfam" id="PF02588">
    <property type="entry name" value="YitT_membrane"/>
    <property type="match status" value="1"/>
</dbReference>
<evidence type="ECO:0000256" key="4">
    <source>
        <dbReference type="ARBA" id="ARBA00022989"/>
    </source>
</evidence>
<feature type="transmembrane region" description="Helical" evidence="6">
    <location>
        <begin position="141"/>
        <end position="159"/>
    </location>
</feature>
<dbReference type="Gene3D" id="3.30.70.120">
    <property type="match status" value="1"/>
</dbReference>
<dbReference type="EMBL" id="SCWB01000002">
    <property type="protein sequence ID" value="TDM12762.1"/>
    <property type="molecule type" value="Genomic_DNA"/>
</dbReference>
<evidence type="ECO:0000256" key="5">
    <source>
        <dbReference type="ARBA" id="ARBA00023136"/>
    </source>
</evidence>
<dbReference type="GO" id="GO:0005886">
    <property type="term" value="C:plasma membrane"/>
    <property type="evidence" value="ECO:0007669"/>
    <property type="project" value="UniProtKB-SubCell"/>
</dbReference>
<dbReference type="AlphaFoldDB" id="A0A4R6BWU3"/>
<dbReference type="PANTHER" id="PTHR33545:SF5">
    <property type="entry name" value="UPF0750 MEMBRANE PROTEIN YITT"/>
    <property type="match status" value="1"/>
</dbReference>
<protein>
    <submittedName>
        <fullName evidence="8">YitT family protein</fullName>
    </submittedName>
</protein>
<evidence type="ECO:0000256" key="2">
    <source>
        <dbReference type="ARBA" id="ARBA00022475"/>
    </source>
</evidence>
<evidence type="ECO:0000313" key="9">
    <source>
        <dbReference type="Proteomes" id="UP000294802"/>
    </source>
</evidence>
<proteinExistence type="predicted"/>
<organism evidence="8 9">
    <name type="scientific">Macrococcus lamae</name>
    <dbReference type="NCBI Taxonomy" id="198484"/>
    <lineage>
        <taxon>Bacteria</taxon>
        <taxon>Bacillati</taxon>
        <taxon>Bacillota</taxon>
        <taxon>Bacilli</taxon>
        <taxon>Bacillales</taxon>
        <taxon>Staphylococcaceae</taxon>
        <taxon>Macrococcus</taxon>
    </lineage>
</organism>
<sequence>MNSVVLKYIITVAGSLIIAISFNMFLLPHGVLSSGISGLALLFHILFKVDTGLLNILLNLPLLILGYMKLQKSMMRNTIFCVIMVSVFLSLVPVVQVSDNPLLDVVFGGMLLGVGIGIILKFSGTTGGMDIIAIIISQRSNVPIGLILTLLNGIIVLSSGYFFDWGIALLTLLSIFISGKAIDTIYTSHIKLTVNIVTTQGEAIKDALIENIYRGMTLMDAQGGYSNEPRQVIMMVLTRYELKDVIQICKNIDPDCFINVYETTEVHGNFAHNHL</sequence>
<dbReference type="PIRSF" id="PIRSF006483">
    <property type="entry name" value="Membrane_protein_YitT"/>
    <property type="match status" value="1"/>
</dbReference>
<evidence type="ECO:0000313" key="8">
    <source>
        <dbReference type="EMBL" id="TDM12762.1"/>
    </source>
</evidence>
<dbReference type="InterPro" id="IPR003740">
    <property type="entry name" value="YitT"/>
</dbReference>
<feature type="transmembrane region" description="Helical" evidence="6">
    <location>
        <begin position="6"/>
        <end position="26"/>
    </location>
</feature>
<feature type="transmembrane region" description="Helical" evidence="6">
    <location>
        <begin position="102"/>
        <end position="120"/>
    </location>
</feature>
<reference evidence="8 9" key="1">
    <citation type="submission" date="2019-01" db="EMBL/GenBank/DDBJ databases">
        <title>Draft genome sequences of the type strains of six Macrococcus species.</title>
        <authorList>
            <person name="Mazhar S."/>
            <person name="Altermann E."/>
            <person name="Hill C."/>
            <person name="Mcauliffe O."/>
        </authorList>
    </citation>
    <scope>NUCLEOTIDE SEQUENCE [LARGE SCALE GENOMIC DNA]</scope>
    <source>
        <strain evidence="8 9">CCM4815</strain>
    </source>
</reference>
<evidence type="ECO:0000256" key="6">
    <source>
        <dbReference type="SAM" id="Phobius"/>
    </source>
</evidence>
<dbReference type="RefSeq" id="WP_133442977.1">
    <property type="nucleotide sequence ID" value="NZ_SCWB01000002.1"/>
</dbReference>
<dbReference type="InterPro" id="IPR051461">
    <property type="entry name" value="UPF0750_membrane"/>
</dbReference>
<evidence type="ECO:0000259" key="7">
    <source>
        <dbReference type="Pfam" id="PF10035"/>
    </source>
</evidence>
<keyword evidence="5 6" id="KW-0472">Membrane</keyword>
<feature type="domain" description="DUF2179" evidence="7">
    <location>
        <begin position="214"/>
        <end position="268"/>
    </location>
</feature>
<dbReference type="Pfam" id="PF10035">
    <property type="entry name" value="DUF2179"/>
    <property type="match status" value="1"/>
</dbReference>
<feature type="transmembrane region" description="Helical" evidence="6">
    <location>
        <begin position="77"/>
        <end position="96"/>
    </location>
</feature>
<gene>
    <name evidence="8" type="ORF">ERX29_01800</name>
</gene>
<keyword evidence="3 6" id="KW-0812">Transmembrane</keyword>
<feature type="transmembrane region" description="Helical" evidence="6">
    <location>
        <begin position="53"/>
        <end position="70"/>
    </location>
</feature>
<evidence type="ECO:0000256" key="1">
    <source>
        <dbReference type="ARBA" id="ARBA00004651"/>
    </source>
</evidence>
<evidence type="ECO:0000256" key="3">
    <source>
        <dbReference type="ARBA" id="ARBA00022692"/>
    </source>
</evidence>
<accession>A0A4R6BWU3</accession>
<keyword evidence="2" id="KW-1003">Cell membrane</keyword>
<dbReference type="OrthoDB" id="2417289at2"/>
<name>A0A4R6BWU3_9STAP</name>
<keyword evidence="4 6" id="KW-1133">Transmembrane helix</keyword>
<comment type="caution">
    <text evidence="8">The sequence shown here is derived from an EMBL/GenBank/DDBJ whole genome shotgun (WGS) entry which is preliminary data.</text>
</comment>
<keyword evidence="9" id="KW-1185">Reference proteome</keyword>